<dbReference type="Proteomes" id="UP000092600">
    <property type="component" value="Unassembled WGS sequence"/>
</dbReference>
<evidence type="ECO:0000256" key="12">
    <source>
        <dbReference type="PROSITE-ProRule" id="PRU10141"/>
    </source>
</evidence>
<feature type="binding site" evidence="12">
    <location>
        <position position="53"/>
    </location>
    <ligand>
        <name>ATP</name>
        <dbReference type="ChEBI" id="CHEBI:30616"/>
    </ligand>
</feature>
<dbReference type="EMBL" id="LSRQ01000976">
    <property type="protein sequence ID" value="OAY79995.1"/>
    <property type="molecule type" value="Genomic_DNA"/>
</dbReference>
<dbReference type="GO" id="GO:0007165">
    <property type="term" value="P:signal transduction"/>
    <property type="evidence" value="ECO:0007669"/>
    <property type="project" value="InterPro"/>
</dbReference>
<keyword evidence="3 13" id="KW-0723">Serine/threonine-protein kinase</keyword>
<evidence type="ECO:0000256" key="3">
    <source>
        <dbReference type="ARBA" id="ARBA00022527"/>
    </source>
</evidence>
<evidence type="ECO:0000256" key="7">
    <source>
        <dbReference type="ARBA" id="ARBA00022840"/>
    </source>
</evidence>
<dbReference type="InterPro" id="IPR017441">
    <property type="entry name" value="Protein_kinase_ATP_BS"/>
</dbReference>
<evidence type="ECO:0000256" key="8">
    <source>
        <dbReference type="ARBA" id="ARBA00023211"/>
    </source>
</evidence>
<evidence type="ECO:0000256" key="5">
    <source>
        <dbReference type="ARBA" id="ARBA00022741"/>
    </source>
</evidence>
<evidence type="ECO:0000256" key="9">
    <source>
        <dbReference type="ARBA" id="ARBA00047899"/>
    </source>
</evidence>
<accession>A0A199VTH6</accession>
<feature type="domain" description="Protein kinase" evidence="15">
    <location>
        <begin position="24"/>
        <end position="298"/>
    </location>
</feature>
<dbReference type="InterPro" id="IPR008271">
    <property type="entry name" value="Ser/Thr_kinase_AS"/>
</dbReference>
<keyword evidence="6 17" id="KW-0418">Kinase</keyword>
<protein>
    <recommendedName>
        <fullName evidence="2">non-specific serine/threonine protein kinase</fullName>
        <ecNumber evidence="2">2.7.11.1</ecNumber>
    </recommendedName>
</protein>
<evidence type="ECO:0000256" key="4">
    <source>
        <dbReference type="ARBA" id="ARBA00022679"/>
    </source>
</evidence>
<dbReference type="PROSITE" id="PS00108">
    <property type="entry name" value="PROTEIN_KINASE_ST"/>
    <property type="match status" value="1"/>
</dbReference>
<dbReference type="InterPro" id="IPR011009">
    <property type="entry name" value="Kinase-like_dom_sf"/>
</dbReference>
<dbReference type="Pfam" id="PF00069">
    <property type="entry name" value="Pkinase"/>
    <property type="match status" value="1"/>
</dbReference>
<evidence type="ECO:0000256" key="13">
    <source>
        <dbReference type="RuleBase" id="RU000304"/>
    </source>
</evidence>
<evidence type="ECO:0000256" key="6">
    <source>
        <dbReference type="ARBA" id="ARBA00022777"/>
    </source>
</evidence>
<dbReference type="FunFam" id="1.10.510.10:FF:000571">
    <property type="entry name" value="Maternal embryonic leucine zipper kinase"/>
    <property type="match status" value="1"/>
</dbReference>
<dbReference type="PROSITE" id="PS50011">
    <property type="entry name" value="PROTEIN_KINASE_DOM"/>
    <property type="match status" value="1"/>
</dbReference>
<dbReference type="GO" id="GO:0005524">
    <property type="term" value="F:ATP binding"/>
    <property type="evidence" value="ECO:0007669"/>
    <property type="project" value="UniProtKB-UniRule"/>
</dbReference>
<dbReference type="AlphaFoldDB" id="A0A199VTH6"/>
<evidence type="ECO:0000313" key="17">
    <source>
        <dbReference type="EMBL" id="OAY79995.1"/>
    </source>
</evidence>
<dbReference type="CDD" id="cd12195">
    <property type="entry name" value="CIPK_C"/>
    <property type="match status" value="1"/>
</dbReference>
<dbReference type="PROSITE" id="PS50816">
    <property type="entry name" value="NAF"/>
    <property type="match status" value="1"/>
</dbReference>
<dbReference type="InterPro" id="IPR004041">
    <property type="entry name" value="NAF_dom"/>
</dbReference>
<sequence>MTTQAPAPAPDYGCGAGKVVLGRYELGRVLGRGATAKVYLARDLSSGLSVALKSIPKSRPQGGGGGGDGDGGASPAAILREISSLRRLRHPHVARLHGVLASRSRIYLALELARGGNLLSRLESRGPGPGPGGEQQQQEELARRYFRQLISAVGYAHSRGVFHRDLKPENLLLDERGDLKVTDFGLSAQTAHLRPDDGLLHTICGTPAYVAPEILSKQGYDGAKVDIWSCGVVLFALNAGYLPFNHPNLITMYKKICRAQYRCPKWTSPDLRHLLSRILDPDPDTRITLDGIVAHPWFARGLDVGRWTAVMRLGDGDDDDDDGDGKDQMDRDGRALNAFDIISLAPGCDLSGLFGAGRDRDRFVWAGPAEPVLDRAEQVARAEGWRARRLGKKGLGGVLLQGQNGNFVARVEVYQIAPGTSMVVVVTGDGVKDRRFWEERLESSLKNQTVRAQPECPVQNSTKPLPYGTEM</sequence>
<evidence type="ECO:0000256" key="11">
    <source>
        <dbReference type="ARBA" id="ARBA00058225"/>
    </source>
</evidence>
<keyword evidence="5 12" id="KW-0547">Nucleotide-binding</keyword>
<reference evidence="17 18" key="1">
    <citation type="journal article" date="2016" name="DNA Res.">
        <title>The draft genome of MD-2 pineapple using hybrid error correction of long reads.</title>
        <authorList>
            <person name="Redwan R.M."/>
            <person name="Saidin A."/>
            <person name="Kumar S.V."/>
        </authorList>
    </citation>
    <scope>NUCLEOTIDE SEQUENCE [LARGE SCALE GENOMIC DNA]</scope>
    <source>
        <strain evidence="18">cv. MD2</strain>
        <tissue evidence="17">Leaf</tissue>
    </source>
</reference>
<feature type="region of interest" description="Disordered" evidence="14">
    <location>
        <begin position="448"/>
        <end position="471"/>
    </location>
</feature>
<keyword evidence="8" id="KW-0464">Manganese</keyword>
<gene>
    <name evidence="17" type="ORF">ACMD2_04909</name>
</gene>
<evidence type="ECO:0000259" key="15">
    <source>
        <dbReference type="PROSITE" id="PS50011"/>
    </source>
</evidence>
<proteinExistence type="inferred from homology"/>
<comment type="catalytic activity">
    <reaction evidence="9">
        <text>L-threonyl-[protein] + ATP = O-phospho-L-threonyl-[protein] + ADP + H(+)</text>
        <dbReference type="Rhea" id="RHEA:46608"/>
        <dbReference type="Rhea" id="RHEA-COMP:11060"/>
        <dbReference type="Rhea" id="RHEA-COMP:11605"/>
        <dbReference type="ChEBI" id="CHEBI:15378"/>
        <dbReference type="ChEBI" id="CHEBI:30013"/>
        <dbReference type="ChEBI" id="CHEBI:30616"/>
        <dbReference type="ChEBI" id="CHEBI:61977"/>
        <dbReference type="ChEBI" id="CHEBI:456216"/>
        <dbReference type="EC" id="2.7.11.1"/>
    </reaction>
</comment>
<feature type="domain" description="NAF" evidence="16">
    <location>
        <begin position="331"/>
        <end position="355"/>
    </location>
</feature>
<dbReference type="GO" id="GO:0106310">
    <property type="term" value="F:protein serine kinase activity"/>
    <property type="evidence" value="ECO:0007669"/>
    <property type="project" value="RHEA"/>
</dbReference>
<name>A0A199VTH6_ANACO</name>
<dbReference type="PROSITE" id="PS00107">
    <property type="entry name" value="PROTEIN_KINASE_ATP"/>
    <property type="match status" value="1"/>
</dbReference>
<comment type="similarity">
    <text evidence="1">Belongs to the protein kinase superfamily. CAMK Ser/Thr protein kinase family. SNF1 subfamily.</text>
</comment>
<comment type="caution">
    <text evidence="17">The sequence shown here is derived from an EMBL/GenBank/DDBJ whole genome shotgun (WGS) entry which is preliminary data.</text>
</comment>
<dbReference type="InterPro" id="IPR000719">
    <property type="entry name" value="Prot_kinase_dom"/>
</dbReference>
<dbReference type="InterPro" id="IPR018451">
    <property type="entry name" value="NAF/FISL_domain"/>
</dbReference>
<dbReference type="GO" id="GO:0004674">
    <property type="term" value="F:protein serine/threonine kinase activity"/>
    <property type="evidence" value="ECO:0007669"/>
    <property type="project" value="UniProtKB-KW"/>
</dbReference>
<dbReference type="Gene3D" id="1.10.510.10">
    <property type="entry name" value="Transferase(Phosphotransferase) domain 1"/>
    <property type="match status" value="1"/>
</dbReference>
<dbReference type="SUPFAM" id="SSF56112">
    <property type="entry name" value="Protein kinase-like (PK-like)"/>
    <property type="match status" value="1"/>
</dbReference>
<comment type="function">
    <text evidence="11">CIPK serine-threonine protein kinases interact with CBL proteins. Binding of a CBL protein to the regulatory NAF domain of CIPK protein lead to the activation of the kinase in a calcium-dependent manner.</text>
</comment>
<dbReference type="Gene3D" id="3.30.310.80">
    <property type="entry name" value="Kinase associated domain 1, KA1"/>
    <property type="match status" value="1"/>
</dbReference>
<dbReference type="PANTHER" id="PTHR43895">
    <property type="entry name" value="CALCIUM/CALMODULIN-DEPENDENT PROTEIN KINASE KINASE-RELATED"/>
    <property type="match status" value="1"/>
</dbReference>
<evidence type="ECO:0000256" key="1">
    <source>
        <dbReference type="ARBA" id="ARBA00006234"/>
    </source>
</evidence>
<comment type="catalytic activity">
    <reaction evidence="10">
        <text>L-seryl-[protein] + ATP = O-phospho-L-seryl-[protein] + ADP + H(+)</text>
        <dbReference type="Rhea" id="RHEA:17989"/>
        <dbReference type="Rhea" id="RHEA-COMP:9863"/>
        <dbReference type="Rhea" id="RHEA-COMP:11604"/>
        <dbReference type="ChEBI" id="CHEBI:15378"/>
        <dbReference type="ChEBI" id="CHEBI:29999"/>
        <dbReference type="ChEBI" id="CHEBI:30616"/>
        <dbReference type="ChEBI" id="CHEBI:83421"/>
        <dbReference type="ChEBI" id="CHEBI:456216"/>
        <dbReference type="EC" id="2.7.11.1"/>
    </reaction>
</comment>
<organism evidence="17 18">
    <name type="scientific">Ananas comosus</name>
    <name type="common">Pineapple</name>
    <name type="synonym">Ananas ananas</name>
    <dbReference type="NCBI Taxonomy" id="4615"/>
    <lineage>
        <taxon>Eukaryota</taxon>
        <taxon>Viridiplantae</taxon>
        <taxon>Streptophyta</taxon>
        <taxon>Embryophyta</taxon>
        <taxon>Tracheophyta</taxon>
        <taxon>Spermatophyta</taxon>
        <taxon>Magnoliopsida</taxon>
        <taxon>Liliopsida</taxon>
        <taxon>Poales</taxon>
        <taxon>Bromeliaceae</taxon>
        <taxon>Bromelioideae</taxon>
        <taxon>Ananas</taxon>
    </lineage>
</organism>
<dbReference type="SMART" id="SM00220">
    <property type="entry name" value="S_TKc"/>
    <property type="match status" value="1"/>
</dbReference>
<evidence type="ECO:0000256" key="2">
    <source>
        <dbReference type="ARBA" id="ARBA00012513"/>
    </source>
</evidence>
<evidence type="ECO:0000313" key="18">
    <source>
        <dbReference type="Proteomes" id="UP000092600"/>
    </source>
</evidence>
<dbReference type="PANTHER" id="PTHR43895:SF151">
    <property type="entry name" value="CBL-INTERACTING SERINE_THREONINE-PROTEIN KINASE 11"/>
    <property type="match status" value="1"/>
</dbReference>
<dbReference type="Pfam" id="PF03822">
    <property type="entry name" value="NAF"/>
    <property type="match status" value="1"/>
</dbReference>
<dbReference type="EC" id="2.7.11.1" evidence="2"/>
<dbReference type="STRING" id="4615.A0A199VTH6"/>
<keyword evidence="4" id="KW-0808">Transferase</keyword>
<keyword evidence="7 12" id="KW-0067">ATP-binding</keyword>
<evidence type="ECO:0000256" key="14">
    <source>
        <dbReference type="SAM" id="MobiDB-lite"/>
    </source>
</evidence>
<evidence type="ECO:0000256" key="10">
    <source>
        <dbReference type="ARBA" id="ARBA00048679"/>
    </source>
</evidence>
<evidence type="ECO:0000259" key="16">
    <source>
        <dbReference type="PROSITE" id="PS50816"/>
    </source>
</evidence>